<feature type="signal peptide" evidence="1">
    <location>
        <begin position="1"/>
        <end position="39"/>
    </location>
</feature>
<dbReference type="EMBL" id="UGQT01000001">
    <property type="protein sequence ID" value="STZ58162.1"/>
    <property type="molecule type" value="Genomic_DNA"/>
</dbReference>
<evidence type="ECO:0000313" key="3">
    <source>
        <dbReference type="Proteomes" id="UP000254978"/>
    </source>
</evidence>
<dbReference type="Proteomes" id="UP000254978">
    <property type="component" value="Unassembled WGS sequence"/>
</dbReference>
<gene>
    <name evidence="2" type="ORF">NCTC10821_01671</name>
</gene>
<name>A0A378TBF6_9MYCO</name>
<reference evidence="2 3" key="1">
    <citation type="submission" date="2018-06" db="EMBL/GenBank/DDBJ databases">
        <authorList>
            <consortium name="Pathogen Informatics"/>
            <person name="Doyle S."/>
        </authorList>
    </citation>
    <scope>NUCLEOTIDE SEQUENCE [LARGE SCALE GENOMIC DNA]</scope>
    <source>
        <strain evidence="2 3">NCTC10821</strain>
    </source>
</reference>
<organism evidence="2 3">
    <name type="scientific">Mycolicibacterium tokaiense</name>
    <dbReference type="NCBI Taxonomy" id="39695"/>
    <lineage>
        <taxon>Bacteria</taxon>
        <taxon>Bacillati</taxon>
        <taxon>Actinomycetota</taxon>
        <taxon>Actinomycetes</taxon>
        <taxon>Mycobacteriales</taxon>
        <taxon>Mycobacteriaceae</taxon>
        <taxon>Mycolicibacterium</taxon>
    </lineage>
</organism>
<dbReference type="OrthoDB" id="4629024at2"/>
<dbReference type="AlphaFoldDB" id="A0A378TBF6"/>
<evidence type="ECO:0000256" key="1">
    <source>
        <dbReference type="SAM" id="SignalP"/>
    </source>
</evidence>
<feature type="chain" id="PRO_5016904301" evidence="1">
    <location>
        <begin position="40"/>
        <end position="124"/>
    </location>
</feature>
<proteinExistence type="predicted"/>
<protein>
    <submittedName>
        <fullName evidence="2">Uncharacterized protein</fullName>
    </submittedName>
</protein>
<accession>A0A378TBF6</accession>
<keyword evidence="1" id="KW-0732">Signal</keyword>
<sequence>MTENARSWTRLATKLTVLGIGSAAATAAFLSLGAATASADVREMAPRPNVTSRQATVVDQNALRRSAQGEARGFWGSTRSADTGIVHSQGEVRDSVKAVVGTRSAPFGVRQNGEFRQGAPIGSW</sequence>
<keyword evidence="3" id="KW-1185">Reference proteome</keyword>
<evidence type="ECO:0000313" key="2">
    <source>
        <dbReference type="EMBL" id="STZ58162.1"/>
    </source>
</evidence>